<feature type="compositionally biased region" description="Polar residues" evidence="1">
    <location>
        <begin position="60"/>
        <end position="73"/>
    </location>
</feature>
<accession>A0A2H3JR95</accession>
<evidence type="ECO:0000313" key="2">
    <source>
        <dbReference type="EMBL" id="PCH44672.1"/>
    </source>
</evidence>
<protein>
    <submittedName>
        <fullName evidence="2">Uncharacterized protein</fullName>
    </submittedName>
</protein>
<feature type="region of interest" description="Disordered" evidence="1">
    <location>
        <begin position="38"/>
        <end position="89"/>
    </location>
</feature>
<dbReference type="AlphaFoldDB" id="A0A2H3JR95"/>
<dbReference type="STRING" id="742152.A0A2H3JR95"/>
<dbReference type="EMBL" id="KB468168">
    <property type="protein sequence ID" value="PCH44672.1"/>
    <property type="molecule type" value="Genomic_DNA"/>
</dbReference>
<feature type="compositionally biased region" description="Basic residues" evidence="1">
    <location>
        <begin position="367"/>
        <end position="399"/>
    </location>
</feature>
<dbReference type="InterPro" id="IPR028018">
    <property type="entry name" value="DUF4646"/>
</dbReference>
<sequence length="413" mass="45755">MSYPQENTGYGFYVQNQSAQRVYNSRNPFAHAVAEQHVQNNGEQDIQPPSYESLQREDTPASTHIQGQTSRSNYGYYEPYTQPGPSSLTQELDLSAEGLPGQGVYKANIPSLPPPSEGLMRPSALAGPSSPYTHSIDSRPFSSNASTSAERQAAPGSSQEAGFGAKLKHIAAGSSVASLLDPPPPSFLRPPAHDLAYAPFQPAVLMGRSTKLASGFPPLAPQCPAVPHPFSTHDVGEEDWRRFVHDIGAAASLSATERVVAGVAPMAMHTSMITGFIISNAIEKRMMRKKVSAIGELIDTWNQNFFHPRRMYIVLAQGSIVYSGGPDEPLPDMPGKDVIHYGHRDDNSESDSSDSSFSGDESESRRDRRKQRRQDRRDRKNQRREDKRHRREEKRKRKESQKQPFRLVAAYKP</sequence>
<gene>
    <name evidence="2" type="ORF">WOLCODRAFT_145106</name>
</gene>
<name>A0A2H3JR95_WOLCO</name>
<evidence type="ECO:0000313" key="3">
    <source>
        <dbReference type="Proteomes" id="UP000218811"/>
    </source>
</evidence>
<feature type="region of interest" description="Disordered" evidence="1">
    <location>
        <begin position="105"/>
        <end position="162"/>
    </location>
</feature>
<feature type="compositionally biased region" description="Polar residues" evidence="1">
    <location>
        <begin position="130"/>
        <end position="160"/>
    </location>
</feature>
<proteinExistence type="predicted"/>
<evidence type="ECO:0000256" key="1">
    <source>
        <dbReference type="SAM" id="MobiDB-lite"/>
    </source>
</evidence>
<reference evidence="2 3" key="1">
    <citation type="journal article" date="2012" name="Science">
        <title>The Paleozoic origin of enzymatic lignin decomposition reconstructed from 31 fungal genomes.</title>
        <authorList>
            <person name="Floudas D."/>
            <person name="Binder M."/>
            <person name="Riley R."/>
            <person name="Barry K."/>
            <person name="Blanchette R.A."/>
            <person name="Henrissat B."/>
            <person name="Martinez A.T."/>
            <person name="Otillar R."/>
            <person name="Spatafora J.W."/>
            <person name="Yadav J.S."/>
            <person name="Aerts A."/>
            <person name="Benoit I."/>
            <person name="Boyd A."/>
            <person name="Carlson A."/>
            <person name="Copeland A."/>
            <person name="Coutinho P.M."/>
            <person name="de Vries R.P."/>
            <person name="Ferreira P."/>
            <person name="Findley K."/>
            <person name="Foster B."/>
            <person name="Gaskell J."/>
            <person name="Glotzer D."/>
            <person name="Gorecki P."/>
            <person name="Heitman J."/>
            <person name="Hesse C."/>
            <person name="Hori C."/>
            <person name="Igarashi K."/>
            <person name="Jurgens J.A."/>
            <person name="Kallen N."/>
            <person name="Kersten P."/>
            <person name="Kohler A."/>
            <person name="Kuees U."/>
            <person name="Kumar T.K.A."/>
            <person name="Kuo A."/>
            <person name="LaButti K."/>
            <person name="Larrondo L.F."/>
            <person name="Lindquist E."/>
            <person name="Ling A."/>
            <person name="Lombard V."/>
            <person name="Lucas S."/>
            <person name="Lundell T."/>
            <person name="Martin R."/>
            <person name="McLaughlin D.J."/>
            <person name="Morgenstern I."/>
            <person name="Morin E."/>
            <person name="Murat C."/>
            <person name="Nagy L.G."/>
            <person name="Nolan M."/>
            <person name="Ohm R.A."/>
            <person name="Patyshakuliyeva A."/>
            <person name="Rokas A."/>
            <person name="Ruiz-Duenas F.J."/>
            <person name="Sabat G."/>
            <person name="Salamov A."/>
            <person name="Samejima M."/>
            <person name="Schmutz J."/>
            <person name="Slot J.C."/>
            <person name="St John F."/>
            <person name="Stenlid J."/>
            <person name="Sun H."/>
            <person name="Sun S."/>
            <person name="Syed K."/>
            <person name="Tsang A."/>
            <person name="Wiebenga A."/>
            <person name="Young D."/>
            <person name="Pisabarro A."/>
            <person name="Eastwood D.C."/>
            <person name="Martin F."/>
            <person name="Cullen D."/>
            <person name="Grigoriev I.V."/>
            <person name="Hibbett D.S."/>
        </authorList>
    </citation>
    <scope>NUCLEOTIDE SEQUENCE [LARGE SCALE GENOMIC DNA]</scope>
    <source>
        <strain evidence="2 3">MD-104</strain>
    </source>
</reference>
<dbReference type="OMA" id="KENQNCC"/>
<keyword evidence="3" id="KW-1185">Reference proteome</keyword>
<feature type="compositionally biased region" description="Basic and acidic residues" evidence="1">
    <location>
        <begin position="334"/>
        <end position="347"/>
    </location>
</feature>
<dbReference type="OrthoDB" id="5314275at2759"/>
<dbReference type="Pfam" id="PF15496">
    <property type="entry name" value="DUF4646"/>
    <property type="match status" value="1"/>
</dbReference>
<feature type="region of interest" description="Disordered" evidence="1">
    <location>
        <begin position="326"/>
        <end position="413"/>
    </location>
</feature>
<organism evidence="2 3">
    <name type="scientific">Wolfiporia cocos (strain MD-104)</name>
    <name type="common">Brown rot fungus</name>
    <dbReference type="NCBI Taxonomy" id="742152"/>
    <lineage>
        <taxon>Eukaryota</taxon>
        <taxon>Fungi</taxon>
        <taxon>Dikarya</taxon>
        <taxon>Basidiomycota</taxon>
        <taxon>Agaricomycotina</taxon>
        <taxon>Agaricomycetes</taxon>
        <taxon>Polyporales</taxon>
        <taxon>Phaeolaceae</taxon>
        <taxon>Wolfiporia</taxon>
    </lineage>
</organism>
<dbReference type="Proteomes" id="UP000218811">
    <property type="component" value="Unassembled WGS sequence"/>
</dbReference>